<organism evidence="8 9">
    <name type="scientific">Strongyloides papillosus</name>
    <name type="common">Intestinal threadworm</name>
    <dbReference type="NCBI Taxonomy" id="174720"/>
    <lineage>
        <taxon>Eukaryota</taxon>
        <taxon>Metazoa</taxon>
        <taxon>Ecdysozoa</taxon>
        <taxon>Nematoda</taxon>
        <taxon>Chromadorea</taxon>
        <taxon>Rhabditida</taxon>
        <taxon>Tylenchina</taxon>
        <taxon>Panagrolaimomorpha</taxon>
        <taxon>Strongyloidoidea</taxon>
        <taxon>Strongyloididae</taxon>
        <taxon>Strongyloides</taxon>
    </lineage>
</organism>
<dbReference type="InterPro" id="IPR052035">
    <property type="entry name" value="ZnF_BED_domain_contain"/>
</dbReference>
<proteinExistence type="predicted"/>
<evidence type="ECO:0000313" key="9">
    <source>
        <dbReference type="WBParaSite" id="SPAL_0001285800.1"/>
    </source>
</evidence>
<evidence type="ECO:0000256" key="2">
    <source>
        <dbReference type="ARBA" id="ARBA00022723"/>
    </source>
</evidence>
<comment type="subcellular location">
    <subcellularLocation>
        <location evidence="1">Nucleus</location>
    </subcellularLocation>
</comment>
<feature type="region of interest" description="Disordered" evidence="6">
    <location>
        <begin position="280"/>
        <end position="299"/>
    </location>
</feature>
<keyword evidence="5" id="KW-0539">Nucleus</keyword>
<feature type="domain" description="HAT C-terminal dimerisation" evidence="7">
    <location>
        <begin position="469"/>
        <end position="527"/>
    </location>
</feature>
<dbReference type="InterPro" id="IPR008906">
    <property type="entry name" value="HATC_C_dom"/>
</dbReference>
<accession>A0A0N5C4H6</accession>
<dbReference type="PANTHER" id="PTHR46481:SF10">
    <property type="entry name" value="ZINC FINGER BED DOMAIN-CONTAINING PROTEIN 39"/>
    <property type="match status" value="1"/>
</dbReference>
<dbReference type="Pfam" id="PF05699">
    <property type="entry name" value="Dimer_Tnp_hAT"/>
    <property type="match status" value="1"/>
</dbReference>
<reference evidence="9" key="1">
    <citation type="submission" date="2017-02" db="UniProtKB">
        <authorList>
            <consortium name="WormBaseParasite"/>
        </authorList>
    </citation>
    <scope>IDENTIFICATION</scope>
</reference>
<dbReference type="InterPro" id="IPR012337">
    <property type="entry name" value="RNaseH-like_sf"/>
</dbReference>
<evidence type="ECO:0000256" key="3">
    <source>
        <dbReference type="ARBA" id="ARBA00022771"/>
    </source>
</evidence>
<keyword evidence="4" id="KW-0862">Zinc</keyword>
<dbReference type="SUPFAM" id="SSF53098">
    <property type="entry name" value="Ribonuclease H-like"/>
    <property type="match status" value="1"/>
</dbReference>
<dbReference type="GO" id="GO:0046983">
    <property type="term" value="F:protein dimerization activity"/>
    <property type="evidence" value="ECO:0007669"/>
    <property type="project" value="InterPro"/>
</dbReference>
<dbReference type="WBParaSite" id="SPAL_0001285800.1">
    <property type="protein sequence ID" value="SPAL_0001285800.1"/>
    <property type="gene ID" value="SPAL_0001285800"/>
</dbReference>
<evidence type="ECO:0000256" key="5">
    <source>
        <dbReference type="ARBA" id="ARBA00023242"/>
    </source>
</evidence>
<keyword evidence="8" id="KW-1185">Reference proteome</keyword>
<name>A0A0N5C4H6_STREA</name>
<evidence type="ECO:0000259" key="7">
    <source>
        <dbReference type="Pfam" id="PF05699"/>
    </source>
</evidence>
<keyword evidence="3" id="KW-0863">Zinc-finger</keyword>
<sequence>MFSNKEFKFFNNSLPSASTVQRYVKDLANEAYAKLQDGLEDYNFVLSFDGYKFQQRKMLSVVIFKSNGFDVEKWETVVFPVSSKFTDIAAAISNEINKVPFLITCDGAASCLKAARILLSKNKVRPLHCSAHAFHLVVTQAIDKSPYQCIKNLFSRARGIAASFRRTENSLKKRLRMPIDVRWNSYLHCFESILENKDEINKYAVENSPKLFLKKSEIAVFEKICEILKIIEVASMSCCNNKCQLYEMTFYIRNALFKLFQLKNNEDEIYKDLIGVTSIEEEDEEDHDDNCGDSSKDEDYQVDEAEYSDSGDSDFENDTDLEIMDLEIDMVENKLDELTDENINNLLNMEVGDSANDKEALLNFIDNLMGNICTRFKSHFNHPFVNLSLFLCPGMVNIEKVIDVKQVEKYIIKNCSKYLSHLNNNNERYDDVPEIFKNFEFIKVSSDDKEEPLLVNQIKIEVKHFKFLSSTSKLKFREFWEKHGNELIHLKQLVVKIFTCQVTSASCERLNSFFKRRLLSRPRLSNNQPRSETLVSRNNL</sequence>
<dbReference type="AlphaFoldDB" id="A0A0N5C4H6"/>
<dbReference type="Proteomes" id="UP000046392">
    <property type="component" value="Unplaced"/>
</dbReference>
<dbReference type="PANTHER" id="PTHR46481">
    <property type="entry name" value="ZINC FINGER BED DOMAIN-CONTAINING PROTEIN 4"/>
    <property type="match status" value="1"/>
</dbReference>
<evidence type="ECO:0000313" key="8">
    <source>
        <dbReference type="Proteomes" id="UP000046392"/>
    </source>
</evidence>
<evidence type="ECO:0000256" key="6">
    <source>
        <dbReference type="SAM" id="MobiDB-lite"/>
    </source>
</evidence>
<dbReference type="GO" id="GO:0005634">
    <property type="term" value="C:nucleus"/>
    <property type="evidence" value="ECO:0007669"/>
    <property type="project" value="UniProtKB-SubCell"/>
</dbReference>
<keyword evidence="2" id="KW-0479">Metal-binding</keyword>
<evidence type="ECO:0000256" key="4">
    <source>
        <dbReference type="ARBA" id="ARBA00022833"/>
    </source>
</evidence>
<dbReference type="GO" id="GO:0008270">
    <property type="term" value="F:zinc ion binding"/>
    <property type="evidence" value="ECO:0007669"/>
    <property type="project" value="UniProtKB-KW"/>
</dbReference>
<evidence type="ECO:0000256" key="1">
    <source>
        <dbReference type="ARBA" id="ARBA00004123"/>
    </source>
</evidence>
<protein>
    <submittedName>
        <fullName evidence="9">Dimer_Tnp_hAT domain-containing protein</fullName>
    </submittedName>
</protein>